<feature type="active site" description="Proton donor" evidence="8">
    <location>
        <position position="564"/>
    </location>
</feature>
<evidence type="ECO:0000256" key="8">
    <source>
        <dbReference type="PIRSR" id="PIRSR000137-1"/>
    </source>
</evidence>
<keyword evidence="4 10" id="KW-0732">Signal</keyword>
<keyword evidence="5 9" id="KW-0274">FAD</keyword>
<dbReference type="InterPro" id="IPR036188">
    <property type="entry name" value="FAD/NAD-bd_sf"/>
</dbReference>
<dbReference type="PROSITE" id="PS00623">
    <property type="entry name" value="GMC_OXRED_1"/>
    <property type="match status" value="1"/>
</dbReference>
<dbReference type="Pfam" id="PF05199">
    <property type="entry name" value="GMC_oxred_C"/>
    <property type="match status" value="1"/>
</dbReference>
<dbReference type="Gene3D" id="3.30.560.10">
    <property type="entry name" value="Glucose Oxidase, domain 3"/>
    <property type="match status" value="1"/>
</dbReference>
<reference evidence="13 14" key="1">
    <citation type="journal article" date="2024" name="J Genomics">
        <title>Draft genome sequencing and assembly of Favolaschia claudopus CIRM-BRFM 2984 isolated from oak limbs.</title>
        <authorList>
            <person name="Navarro D."/>
            <person name="Drula E."/>
            <person name="Chaduli D."/>
            <person name="Cazenave R."/>
            <person name="Ahrendt S."/>
            <person name="Wang J."/>
            <person name="Lipzen A."/>
            <person name="Daum C."/>
            <person name="Barry K."/>
            <person name="Grigoriev I.V."/>
            <person name="Favel A."/>
            <person name="Rosso M.N."/>
            <person name="Martin F."/>
        </authorList>
    </citation>
    <scope>NUCLEOTIDE SEQUENCE [LARGE SCALE GENOMIC DNA]</scope>
    <source>
        <strain evidence="13 14">CIRM-BRFM 2984</strain>
    </source>
</reference>
<dbReference type="PIRSF" id="PIRSF000137">
    <property type="entry name" value="Alcohol_oxidase"/>
    <property type="match status" value="1"/>
</dbReference>
<dbReference type="InterPro" id="IPR000172">
    <property type="entry name" value="GMC_OxRdtase_N"/>
</dbReference>
<dbReference type="EMBL" id="JAWWNJ010000005">
    <property type="protein sequence ID" value="KAK7055259.1"/>
    <property type="molecule type" value="Genomic_DNA"/>
</dbReference>
<dbReference type="SUPFAM" id="SSF54373">
    <property type="entry name" value="FAD-linked reductases, C-terminal domain"/>
    <property type="match status" value="1"/>
</dbReference>
<feature type="chain" id="PRO_5043508330" description="Glucose-methanol-choline oxidoreductase N-terminal domain-containing protein" evidence="10">
    <location>
        <begin position="21"/>
        <end position="627"/>
    </location>
</feature>
<sequence>MFLFSSTLFACAATTALVSATPSSKVAAACQKAADASVTRDPSLFTSVTYDYVVVGGGTAGMTLAARLAENPRVKVGVIEAGDFFLNDTIINTPSSSFFALGNPTYDWMFATVPQESAGNREIALPRAKLLGGSTGINLMAYNRASASEYDALNKFSGDSKWNWKSFVPFFQKSSTVAPTSDNTLSSRATNTGPVHASYNSFLVEPVGKMVAAFNKLGISTNSDFLDGNGTGIYNSLVSVDREQGTRSYASSYLCGLPPKTNLHILLHAHAAKINFAKSGKTNVKATSVDIVVASKTYTVKASKDVIVSTGTDQTPHLLELSGIGNSAILSKFGIDTLIDLPAVGENFQEHLYTGVEWKLKPGVTTFDILQNNASFAAEQKALYDATGSGWFAGLDATIAFVPMQQLAADSADRVAALFKLLDDERKAAKPDSIQSLQLPIQQQWLQEGKVGQAEFILWSRGLINPQPNESYVFILGGASHPSSRGSVHLQSADPLAPPTIDPRFLSTEFDIQVMLDCIKHIFAVGKTSPFADMLDVQITPDPSVVSDEDLIEYIRGEAAGGHHHIGTAAMAPKSAGGVVDTHLRVYGTDNLRVVDASIIPVHIAAHLESTVYAIAEKAAAMILADC</sequence>
<comment type="cofactor">
    <cofactor evidence="1">
        <name>FAD</name>
        <dbReference type="ChEBI" id="CHEBI:57692"/>
    </cofactor>
</comment>
<keyword evidence="3 9" id="KW-0285">Flavoprotein</keyword>
<comment type="caution">
    <text evidence="13">The sequence shown here is derived from an EMBL/GenBank/DDBJ whole genome shotgun (WGS) entry which is preliminary data.</text>
</comment>
<dbReference type="Pfam" id="PF00732">
    <property type="entry name" value="GMC_oxred_N"/>
    <property type="match status" value="1"/>
</dbReference>
<keyword evidence="6" id="KW-0560">Oxidoreductase</keyword>
<gene>
    <name evidence="13" type="ORF">R3P38DRAFT_2846055</name>
</gene>
<feature type="active site" description="Proton acceptor" evidence="8">
    <location>
        <position position="607"/>
    </location>
</feature>
<accession>A0AAW0DR40</accession>
<keyword evidence="7" id="KW-0325">Glycoprotein</keyword>
<dbReference type="GO" id="GO:0016614">
    <property type="term" value="F:oxidoreductase activity, acting on CH-OH group of donors"/>
    <property type="evidence" value="ECO:0007669"/>
    <property type="project" value="InterPro"/>
</dbReference>
<evidence type="ECO:0000256" key="3">
    <source>
        <dbReference type="ARBA" id="ARBA00022630"/>
    </source>
</evidence>
<dbReference type="Gene3D" id="3.50.50.60">
    <property type="entry name" value="FAD/NAD(P)-binding domain"/>
    <property type="match status" value="1"/>
</dbReference>
<feature type="domain" description="Glucose-methanol-choline oxidoreductase N-terminal" evidence="11">
    <location>
        <begin position="128"/>
        <end position="151"/>
    </location>
</feature>
<evidence type="ECO:0000256" key="4">
    <source>
        <dbReference type="ARBA" id="ARBA00022729"/>
    </source>
</evidence>
<evidence type="ECO:0000259" key="11">
    <source>
        <dbReference type="PROSITE" id="PS00623"/>
    </source>
</evidence>
<evidence type="ECO:0000256" key="9">
    <source>
        <dbReference type="RuleBase" id="RU003968"/>
    </source>
</evidence>
<dbReference type="PANTHER" id="PTHR11552:SF201">
    <property type="entry name" value="GLUCOSE-METHANOL-CHOLINE OXIDOREDUCTASE N-TERMINAL DOMAIN-CONTAINING PROTEIN"/>
    <property type="match status" value="1"/>
</dbReference>
<dbReference type="InterPro" id="IPR007867">
    <property type="entry name" value="GMC_OxRtase_C"/>
</dbReference>
<feature type="domain" description="Glucose-methanol-choline oxidoreductase N-terminal" evidence="12">
    <location>
        <begin position="311"/>
        <end position="325"/>
    </location>
</feature>
<name>A0AAW0DR40_9AGAR</name>
<dbReference type="PANTHER" id="PTHR11552">
    <property type="entry name" value="GLUCOSE-METHANOL-CHOLINE GMC OXIDOREDUCTASE"/>
    <property type="match status" value="1"/>
</dbReference>
<dbReference type="GO" id="GO:0050660">
    <property type="term" value="F:flavin adenine dinucleotide binding"/>
    <property type="evidence" value="ECO:0007669"/>
    <property type="project" value="InterPro"/>
</dbReference>
<dbReference type="AlphaFoldDB" id="A0AAW0DR40"/>
<dbReference type="PROSITE" id="PS00624">
    <property type="entry name" value="GMC_OXRED_2"/>
    <property type="match status" value="1"/>
</dbReference>
<evidence type="ECO:0000256" key="2">
    <source>
        <dbReference type="ARBA" id="ARBA00010790"/>
    </source>
</evidence>
<proteinExistence type="inferred from homology"/>
<evidence type="ECO:0000256" key="10">
    <source>
        <dbReference type="SAM" id="SignalP"/>
    </source>
</evidence>
<dbReference type="Proteomes" id="UP001362999">
    <property type="component" value="Unassembled WGS sequence"/>
</dbReference>
<evidence type="ECO:0000256" key="5">
    <source>
        <dbReference type="ARBA" id="ARBA00022827"/>
    </source>
</evidence>
<dbReference type="InterPro" id="IPR012132">
    <property type="entry name" value="GMC_OxRdtase"/>
</dbReference>
<keyword evidence="14" id="KW-1185">Reference proteome</keyword>
<dbReference type="SUPFAM" id="SSF51905">
    <property type="entry name" value="FAD/NAD(P)-binding domain"/>
    <property type="match status" value="1"/>
</dbReference>
<evidence type="ECO:0000256" key="1">
    <source>
        <dbReference type="ARBA" id="ARBA00001974"/>
    </source>
</evidence>
<evidence type="ECO:0000259" key="12">
    <source>
        <dbReference type="PROSITE" id="PS00624"/>
    </source>
</evidence>
<evidence type="ECO:0000256" key="6">
    <source>
        <dbReference type="ARBA" id="ARBA00023002"/>
    </source>
</evidence>
<organism evidence="13 14">
    <name type="scientific">Favolaschia claudopus</name>
    <dbReference type="NCBI Taxonomy" id="2862362"/>
    <lineage>
        <taxon>Eukaryota</taxon>
        <taxon>Fungi</taxon>
        <taxon>Dikarya</taxon>
        <taxon>Basidiomycota</taxon>
        <taxon>Agaricomycotina</taxon>
        <taxon>Agaricomycetes</taxon>
        <taxon>Agaricomycetidae</taxon>
        <taxon>Agaricales</taxon>
        <taxon>Marasmiineae</taxon>
        <taxon>Mycenaceae</taxon>
        <taxon>Favolaschia</taxon>
    </lineage>
</organism>
<comment type="similarity">
    <text evidence="2 9">Belongs to the GMC oxidoreductase family.</text>
</comment>
<evidence type="ECO:0000256" key="7">
    <source>
        <dbReference type="ARBA" id="ARBA00023180"/>
    </source>
</evidence>
<evidence type="ECO:0000313" key="13">
    <source>
        <dbReference type="EMBL" id="KAK7055259.1"/>
    </source>
</evidence>
<evidence type="ECO:0000313" key="14">
    <source>
        <dbReference type="Proteomes" id="UP001362999"/>
    </source>
</evidence>
<protein>
    <recommendedName>
        <fullName evidence="11 12">Glucose-methanol-choline oxidoreductase N-terminal domain-containing protein</fullName>
    </recommendedName>
</protein>
<feature type="signal peptide" evidence="10">
    <location>
        <begin position="1"/>
        <end position="20"/>
    </location>
</feature>